<dbReference type="PANTHER" id="PTHR48178:SF1">
    <property type="entry name" value="PEROXISOME BIOGENESIS FACTOR 2"/>
    <property type="match status" value="1"/>
</dbReference>
<keyword evidence="7" id="KW-0479">Metal-binding</keyword>
<evidence type="ECO:0000256" key="8">
    <source>
        <dbReference type="ARBA" id="ARBA00022771"/>
    </source>
</evidence>
<protein>
    <recommendedName>
        <fullName evidence="17">RING-type E3 ubiquitin transferase (cysteine targeting)</fullName>
        <ecNumber evidence="17">2.3.2.36</ecNumber>
    </recommendedName>
    <alternativeName>
        <fullName evidence="15">Peroxin-2</fullName>
    </alternativeName>
</protein>
<gene>
    <name evidence="19" type="primary">109546725</name>
</gene>
<evidence type="ECO:0000259" key="18">
    <source>
        <dbReference type="Pfam" id="PF04757"/>
    </source>
</evidence>
<evidence type="ECO:0000256" key="9">
    <source>
        <dbReference type="ARBA" id="ARBA00022786"/>
    </source>
</evidence>
<dbReference type="PANTHER" id="PTHR48178">
    <property type="entry name" value="PEROXISOME BIOGENESIS FACTOR 2"/>
    <property type="match status" value="1"/>
</dbReference>
<keyword evidence="11" id="KW-0653">Protein transport</keyword>
<evidence type="ECO:0000256" key="16">
    <source>
        <dbReference type="ARBA" id="ARBA00034438"/>
    </source>
</evidence>
<evidence type="ECO:0000256" key="2">
    <source>
        <dbReference type="ARBA" id="ARBA00004906"/>
    </source>
</evidence>
<evidence type="ECO:0000256" key="5">
    <source>
        <dbReference type="ARBA" id="ARBA00022679"/>
    </source>
</evidence>
<evidence type="ECO:0000256" key="3">
    <source>
        <dbReference type="ARBA" id="ARBA00008704"/>
    </source>
</evidence>
<organism evidence="19 20">
    <name type="scientific">Dendroctonus ponderosae</name>
    <name type="common">Mountain pine beetle</name>
    <dbReference type="NCBI Taxonomy" id="77166"/>
    <lineage>
        <taxon>Eukaryota</taxon>
        <taxon>Metazoa</taxon>
        <taxon>Ecdysozoa</taxon>
        <taxon>Arthropoda</taxon>
        <taxon>Hexapoda</taxon>
        <taxon>Insecta</taxon>
        <taxon>Pterygota</taxon>
        <taxon>Neoptera</taxon>
        <taxon>Endopterygota</taxon>
        <taxon>Coleoptera</taxon>
        <taxon>Polyphaga</taxon>
        <taxon>Cucujiformia</taxon>
        <taxon>Curculionidae</taxon>
        <taxon>Scolytinae</taxon>
        <taxon>Dendroctonus</taxon>
    </lineage>
</organism>
<reference evidence="19" key="2">
    <citation type="submission" date="2024-08" db="UniProtKB">
        <authorList>
            <consortium name="EnsemblMetazoa"/>
        </authorList>
    </citation>
    <scope>IDENTIFICATION</scope>
</reference>
<dbReference type="GO" id="GO:0008270">
    <property type="term" value="F:zinc ion binding"/>
    <property type="evidence" value="ECO:0007669"/>
    <property type="project" value="UniProtKB-KW"/>
</dbReference>
<evidence type="ECO:0000256" key="12">
    <source>
        <dbReference type="ARBA" id="ARBA00022989"/>
    </source>
</evidence>
<dbReference type="InterPro" id="IPR025654">
    <property type="entry name" value="PEX2/10"/>
</dbReference>
<keyword evidence="5" id="KW-0808">Transferase</keyword>
<evidence type="ECO:0000256" key="14">
    <source>
        <dbReference type="ARBA" id="ARBA00023140"/>
    </source>
</evidence>
<keyword evidence="4" id="KW-0813">Transport</keyword>
<evidence type="ECO:0000256" key="17">
    <source>
        <dbReference type="ARBA" id="ARBA00034523"/>
    </source>
</evidence>
<evidence type="ECO:0000256" key="10">
    <source>
        <dbReference type="ARBA" id="ARBA00022833"/>
    </source>
</evidence>
<feature type="domain" description="Pex N-terminal" evidence="18">
    <location>
        <begin position="18"/>
        <end position="199"/>
    </location>
</feature>
<evidence type="ECO:0000256" key="15">
    <source>
        <dbReference type="ARBA" id="ARBA00032511"/>
    </source>
</evidence>
<comment type="similarity">
    <text evidence="3">Belongs to the pex2/pex10/pex12 family.</text>
</comment>
<dbReference type="GO" id="GO:0005778">
    <property type="term" value="C:peroxisomal membrane"/>
    <property type="evidence" value="ECO:0007669"/>
    <property type="project" value="UniProtKB-SubCell"/>
</dbReference>
<dbReference type="PROSITE" id="PS00518">
    <property type="entry name" value="ZF_RING_1"/>
    <property type="match status" value="1"/>
</dbReference>
<keyword evidence="13" id="KW-0472">Membrane</keyword>
<evidence type="ECO:0000313" key="20">
    <source>
        <dbReference type="Proteomes" id="UP000019118"/>
    </source>
</evidence>
<evidence type="ECO:0000256" key="11">
    <source>
        <dbReference type="ARBA" id="ARBA00022927"/>
    </source>
</evidence>
<proteinExistence type="inferred from homology"/>
<name>A0AAR5QJF0_DENPD</name>
<accession>A0AAR5QJF0</accession>
<reference evidence="20" key="1">
    <citation type="journal article" date="2013" name="Genome Biol.">
        <title>Draft genome of the mountain pine beetle, Dendroctonus ponderosae Hopkins, a major forest pest.</title>
        <authorList>
            <person name="Keeling C.I."/>
            <person name="Yuen M.M."/>
            <person name="Liao N.Y."/>
            <person name="Docking T.R."/>
            <person name="Chan S.K."/>
            <person name="Taylor G.A."/>
            <person name="Palmquist D.L."/>
            <person name="Jackman S.D."/>
            <person name="Nguyen A."/>
            <person name="Li M."/>
            <person name="Henderson H."/>
            <person name="Janes J.K."/>
            <person name="Zhao Y."/>
            <person name="Pandoh P."/>
            <person name="Moore R."/>
            <person name="Sperling F.A."/>
            <person name="Huber D.P."/>
            <person name="Birol I."/>
            <person name="Jones S.J."/>
            <person name="Bohlmann J."/>
        </authorList>
    </citation>
    <scope>NUCLEOTIDE SEQUENCE</scope>
</reference>
<evidence type="ECO:0000313" key="19">
    <source>
        <dbReference type="EnsemblMetazoa" id="XP_019773359.1"/>
    </source>
</evidence>
<keyword evidence="8" id="KW-0863">Zinc-finger</keyword>
<evidence type="ECO:0000256" key="1">
    <source>
        <dbReference type="ARBA" id="ARBA00004585"/>
    </source>
</evidence>
<dbReference type="EnsemblMetazoa" id="XM_019917800.1">
    <property type="protein sequence ID" value="XP_019773359.1"/>
    <property type="gene ID" value="LOC109546725"/>
</dbReference>
<keyword evidence="10" id="KW-0862">Zinc</keyword>
<keyword evidence="14" id="KW-0576">Peroxisome</keyword>
<evidence type="ECO:0000256" key="4">
    <source>
        <dbReference type="ARBA" id="ARBA00022448"/>
    </source>
</evidence>
<dbReference type="InterPro" id="IPR006845">
    <property type="entry name" value="Pex_N"/>
</dbReference>
<comment type="catalytic activity">
    <reaction evidence="16">
        <text>[E2 ubiquitin-conjugating enzyme]-S-ubiquitinyl-L-cysteine + [acceptor protein]-L-cysteine = [E2 ubiquitin-conjugating enzyme]-L-cysteine + [acceptor protein]-S-ubiquitinyl-L-cysteine.</text>
        <dbReference type="EC" id="2.3.2.36"/>
    </reaction>
</comment>
<evidence type="ECO:0000256" key="7">
    <source>
        <dbReference type="ARBA" id="ARBA00022723"/>
    </source>
</evidence>
<dbReference type="Proteomes" id="UP000019118">
    <property type="component" value="Unassembled WGS sequence"/>
</dbReference>
<dbReference type="GO" id="GO:0016558">
    <property type="term" value="P:protein import into peroxisome matrix"/>
    <property type="evidence" value="ECO:0007669"/>
    <property type="project" value="InterPro"/>
</dbReference>
<keyword evidence="9" id="KW-0833">Ubl conjugation pathway</keyword>
<sequence>MAKTKLLRVTQMNAIYLDKEIERSFQQIIQDAIKHLPPGLISPVSAEIDLLIRLGIAKYSLLENGSTFGQRLFNIKYDNLTNVKKTLYILFGSLGYFQGKCELWKPSHAIARLIFKIGVVIKVLDFLNTSLFLRYGVKPLLVERLLGLNQVFATETPARNFESKYLARELLWNGFIEILVYMIPLINYHRLKRQIKEYNPFSRKKASTVTVIKNPQITLNTKCGHCGQSPILPHHMGCAHIYCYVCLKVSSLSTKIKIVIKGPISFQGNQTADPKYQCSICEHSNANILCDPVNA</sequence>
<dbReference type="Pfam" id="PF04757">
    <property type="entry name" value="Pex2_Pex12"/>
    <property type="match status" value="1"/>
</dbReference>
<evidence type="ECO:0000256" key="13">
    <source>
        <dbReference type="ARBA" id="ARBA00023136"/>
    </source>
</evidence>
<keyword evidence="6" id="KW-0812">Transmembrane</keyword>
<dbReference type="AlphaFoldDB" id="A0AAR5QJF0"/>
<dbReference type="InterPro" id="IPR017907">
    <property type="entry name" value="Znf_RING_CS"/>
</dbReference>
<evidence type="ECO:0000256" key="6">
    <source>
        <dbReference type="ARBA" id="ARBA00022692"/>
    </source>
</evidence>
<comment type="subcellular location">
    <subcellularLocation>
        <location evidence="1">Peroxisome membrane</location>
        <topology evidence="1">Multi-pass membrane protein</topology>
    </subcellularLocation>
</comment>
<keyword evidence="20" id="KW-1185">Reference proteome</keyword>
<dbReference type="EC" id="2.3.2.36" evidence="17"/>
<keyword evidence="12" id="KW-1133">Transmembrane helix</keyword>
<comment type="pathway">
    <text evidence="2">Protein modification; protein ubiquitination.</text>
</comment>
<dbReference type="GO" id="GO:0061630">
    <property type="term" value="F:ubiquitin protein ligase activity"/>
    <property type="evidence" value="ECO:0007669"/>
    <property type="project" value="UniProtKB-EC"/>
</dbReference>